<dbReference type="Proteomes" id="UP000822688">
    <property type="component" value="Chromosome 9"/>
</dbReference>
<organism evidence="2 3">
    <name type="scientific">Ceratodon purpureus</name>
    <name type="common">Fire moss</name>
    <name type="synonym">Dicranum purpureum</name>
    <dbReference type="NCBI Taxonomy" id="3225"/>
    <lineage>
        <taxon>Eukaryota</taxon>
        <taxon>Viridiplantae</taxon>
        <taxon>Streptophyta</taxon>
        <taxon>Embryophyta</taxon>
        <taxon>Bryophyta</taxon>
        <taxon>Bryophytina</taxon>
        <taxon>Bryopsida</taxon>
        <taxon>Dicranidae</taxon>
        <taxon>Pseudoditrichales</taxon>
        <taxon>Ditrichaceae</taxon>
        <taxon>Ceratodon</taxon>
    </lineage>
</organism>
<proteinExistence type="predicted"/>
<evidence type="ECO:0000256" key="1">
    <source>
        <dbReference type="SAM" id="MobiDB-lite"/>
    </source>
</evidence>
<dbReference type="PANTHER" id="PTHR36767:SF1">
    <property type="entry name" value="OS05G0126200 PROTEIN"/>
    <property type="match status" value="1"/>
</dbReference>
<keyword evidence="3" id="KW-1185">Reference proteome</keyword>
<evidence type="ECO:0000313" key="3">
    <source>
        <dbReference type="Proteomes" id="UP000822688"/>
    </source>
</evidence>
<dbReference type="CDD" id="cd23700">
    <property type="entry name" value="At3g51010"/>
    <property type="match status" value="1"/>
</dbReference>
<sequence>MAASRALAAALLRSTARSASTGLRSASVASSPAASSSGAFFSRFFSSAVSRASASPGDVSQLMKLPRQPVIVPAMVGSVRCYAKRAKKWQGAPYAMLPIPPEGEEIPDSRPNKGSVKNRNHQKRMAQRAEFAKMQAHVRREQKKIAMTARDTARRKRWKEGAERAKAWAQVCAERAAKEAPVVV</sequence>
<name>A0A8T0GX53_CERPU</name>
<accession>A0A8T0GX53</accession>
<dbReference type="EMBL" id="CM026430">
    <property type="protein sequence ID" value="KAG0561492.1"/>
    <property type="molecule type" value="Genomic_DNA"/>
</dbReference>
<dbReference type="PANTHER" id="PTHR36767">
    <property type="entry name" value="OS05G0126200 PROTEIN"/>
    <property type="match status" value="1"/>
</dbReference>
<dbReference type="GO" id="GO:0005739">
    <property type="term" value="C:mitochondrion"/>
    <property type="evidence" value="ECO:0007669"/>
    <property type="project" value="TreeGrafter"/>
</dbReference>
<gene>
    <name evidence="2" type="ORF">KC19_9G068600</name>
</gene>
<protein>
    <submittedName>
        <fullName evidence="2">Uncharacterized protein</fullName>
    </submittedName>
</protein>
<evidence type="ECO:0000313" key="2">
    <source>
        <dbReference type="EMBL" id="KAG0561492.1"/>
    </source>
</evidence>
<comment type="caution">
    <text evidence="2">The sequence shown here is derived from an EMBL/GenBank/DDBJ whole genome shotgun (WGS) entry which is preliminary data.</text>
</comment>
<dbReference type="AlphaFoldDB" id="A0A8T0GX53"/>
<reference evidence="2" key="1">
    <citation type="submission" date="2020-06" db="EMBL/GenBank/DDBJ databases">
        <title>WGS assembly of Ceratodon purpureus strain R40.</title>
        <authorList>
            <person name="Carey S.B."/>
            <person name="Jenkins J."/>
            <person name="Shu S."/>
            <person name="Lovell J.T."/>
            <person name="Sreedasyam A."/>
            <person name="Maumus F."/>
            <person name="Tiley G.P."/>
            <person name="Fernandez-Pozo N."/>
            <person name="Barry K."/>
            <person name="Chen C."/>
            <person name="Wang M."/>
            <person name="Lipzen A."/>
            <person name="Daum C."/>
            <person name="Saski C.A."/>
            <person name="Payton A.C."/>
            <person name="Mcbreen J.C."/>
            <person name="Conrad R.E."/>
            <person name="Kollar L.M."/>
            <person name="Olsson S."/>
            <person name="Huttunen S."/>
            <person name="Landis J.B."/>
            <person name="Wickett N.J."/>
            <person name="Johnson M.G."/>
            <person name="Rensing S.A."/>
            <person name="Grimwood J."/>
            <person name="Schmutz J."/>
            <person name="Mcdaniel S.F."/>
        </authorList>
    </citation>
    <scope>NUCLEOTIDE SEQUENCE</scope>
    <source>
        <strain evidence="2">R40</strain>
    </source>
</reference>
<feature type="region of interest" description="Disordered" evidence="1">
    <location>
        <begin position="103"/>
        <end position="124"/>
    </location>
</feature>